<name>A0A0A9HIS8_ARUDO</name>
<proteinExistence type="predicted"/>
<dbReference type="AlphaFoldDB" id="A0A0A9HIS8"/>
<organism evidence="1">
    <name type="scientific">Arundo donax</name>
    <name type="common">Giant reed</name>
    <name type="synonym">Donax arundinaceus</name>
    <dbReference type="NCBI Taxonomy" id="35708"/>
    <lineage>
        <taxon>Eukaryota</taxon>
        <taxon>Viridiplantae</taxon>
        <taxon>Streptophyta</taxon>
        <taxon>Embryophyta</taxon>
        <taxon>Tracheophyta</taxon>
        <taxon>Spermatophyta</taxon>
        <taxon>Magnoliopsida</taxon>
        <taxon>Liliopsida</taxon>
        <taxon>Poales</taxon>
        <taxon>Poaceae</taxon>
        <taxon>PACMAD clade</taxon>
        <taxon>Arundinoideae</taxon>
        <taxon>Arundineae</taxon>
        <taxon>Arundo</taxon>
    </lineage>
</organism>
<evidence type="ECO:0000313" key="1">
    <source>
        <dbReference type="EMBL" id="JAE35729.1"/>
    </source>
</evidence>
<accession>A0A0A9HIS8</accession>
<sequence>MASGTPPHFFKIFQVTSLKLGGQRSSVPNILL</sequence>
<dbReference type="EMBL" id="GBRH01162167">
    <property type="protein sequence ID" value="JAE35729.1"/>
    <property type="molecule type" value="Transcribed_RNA"/>
</dbReference>
<reference evidence="1" key="2">
    <citation type="journal article" date="2015" name="Data Brief">
        <title>Shoot transcriptome of the giant reed, Arundo donax.</title>
        <authorList>
            <person name="Barrero R.A."/>
            <person name="Guerrero F.D."/>
            <person name="Moolhuijzen P."/>
            <person name="Goolsby J.A."/>
            <person name="Tidwell J."/>
            <person name="Bellgard S.E."/>
            <person name="Bellgard M.I."/>
        </authorList>
    </citation>
    <scope>NUCLEOTIDE SEQUENCE</scope>
    <source>
        <tissue evidence="1">Shoot tissue taken approximately 20 cm above the soil surface</tissue>
    </source>
</reference>
<protein>
    <submittedName>
        <fullName evidence="1">Uncharacterized protein</fullName>
    </submittedName>
</protein>
<reference evidence="1" key="1">
    <citation type="submission" date="2014-09" db="EMBL/GenBank/DDBJ databases">
        <authorList>
            <person name="Magalhaes I.L.F."/>
            <person name="Oliveira U."/>
            <person name="Santos F.R."/>
            <person name="Vidigal T.H.D.A."/>
            <person name="Brescovit A.D."/>
            <person name="Santos A.J."/>
        </authorList>
    </citation>
    <scope>NUCLEOTIDE SEQUENCE</scope>
    <source>
        <tissue evidence="1">Shoot tissue taken approximately 20 cm above the soil surface</tissue>
    </source>
</reference>